<evidence type="ECO:0000256" key="3">
    <source>
        <dbReference type="ARBA" id="ARBA00022692"/>
    </source>
</evidence>
<dbReference type="Gene3D" id="1.20.1070.10">
    <property type="entry name" value="Rhodopsin 7-helix transmembrane proteins"/>
    <property type="match status" value="1"/>
</dbReference>
<reference evidence="12 13" key="2">
    <citation type="submission" date="2018-11" db="EMBL/GenBank/DDBJ databases">
        <authorList>
            <consortium name="Pathogen Informatics"/>
        </authorList>
    </citation>
    <scope>NUCLEOTIDE SEQUENCE [LARGE SCALE GENOMIC DNA]</scope>
    <source>
        <strain evidence="12 13">NST_G2</strain>
    </source>
</reference>
<evidence type="ECO:0000313" key="14">
    <source>
        <dbReference type="WBParaSite" id="SSLN_0000384101-mRNA-1"/>
    </source>
</evidence>
<proteinExistence type="inferred from homology"/>
<evidence type="ECO:0000256" key="1">
    <source>
        <dbReference type="ARBA" id="ARBA00004651"/>
    </source>
</evidence>
<dbReference type="GO" id="GO:0032870">
    <property type="term" value="P:cellular response to hormone stimulus"/>
    <property type="evidence" value="ECO:0007669"/>
    <property type="project" value="TreeGrafter"/>
</dbReference>
<feature type="domain" description="G-protein coupled receptors family 1 profile" evidence="11">
    <location>
        <begin position="1"/>
        <end position="127"/>
    </location>
</feature>
<dbReference type="OrthoDB" id="5987909at2759"/>
<dbReference type="STRING" id="70667.A0A183SHM6"/>
<dbReference type="PANTHER" id="PTHR24241:SF83">
    <property type="entry name" value="G-PROTEIN COUPLED RECEPTOR 150-RELATED"/>
    <property type="match status" value="1"/>
</dbReference>
<dbReference type="InterPro" id="IPR017452">
    <property type="entry name" value="GPCR_Rhodpsn_7TM"/>
</dbReference>
<keyword evidence="13" id="KW-1185">Reference proteome</keyword>
<feature type="transmembrane region" description="Helical" evidence="10">
    <location>
        <begin position="105"/>
        <end position="130"/>
    </location>
</feature>
<dbReference type="GO" id="GO:0042277">
    <property type="term" value="F:peptide binding"/>
    <property type="evidence" value="ECO:0007669"/>
    <property type="project" value="TreeGrafter"/>
</dbReference>
<dbReference type="AlphaFoldDB" id="A0A183SHM6"/>
<keyword evidence="7 10" id="KW-0675">Receptor</keyword>
<dbReference type="GO" id="GO:0005886">
    <property type="term" value="C:plasma membrane"/>
    <property type="evidence" value="ECO:0007669"/>
    <property type="project" value="UniProtKB-SubCell"/>
</dbReference>
<evidence type="ECO:0000256" key="9">
    <source>
        <dbReference type="ARBA" id="ARBA00023224"/>
    </source>
</evidence>
<keyword evidence="4 10" id="KW-1133">Transmembrane helix</keyword>
<comment type="caution">
    <text evidence="10">Lacks conserved residue(s) required for the propagation of feature annotation.</text>
</comment>
<evidence type="ECO:0000256" key="4">
    <source>
        <dbReference type="ARBA" id="ARBA00022989"/>
    </source>
</evidence>
<evidence type="ECO:0000259" key="11">
    <source>
        <dbReference type="PROSITE" id="PS50262"/>
    </source>
</evidence>
<keyword evidence="3 10" id="KW-0812">Transmembrane</keyword>
<dbReference type="PRINTS" id="PR00237">
    <property type="entry name" value="GPCRRHODOPSN"/>
</dbReference>
<evidence type="ECO:0000256" key="2">
    <source>
        <dbReference type="ARBA" id="ARBA00022475"/>
    </source>
</evidence>
<dbReference type="GO" id="GO:0005000">
    <property type="term" value="F:vasopressin receptor activity"/>
    <property type="evidence" value="ECO:0007669"/>
    <property type="project" value="InterPro"/>
</dbReference>
<accession>A0A183SHM6</accession>
<dbReference type="PRINTS" id="PR00896">
    <property type="entry name" value="VASOPRESSINR"/>
</dbReference>
<comment type="subcellular location">
    <subcellularLocation>
        <location evidence="1 10">Cell membrane</location>
        <topology evidence="1 10">Multi-pass membrane protein</topology>
    </subcellularLocation>
</comment>
<dbReference type="EMBL" id="UYSU01032633">
    <property type="protein sequence ID" value="VDL90109.1"/>
    <property type="molecule type" value="Genomic_DNA"/>
</dbReference>
<protein>
    <submittedName>
        <fullName evidence="14">G_PROTEIN_RECEP_F1_2 domain-containing protein</fullName>
    </submittedName>
</protein>
<dbReference type="InterPro" id="IPR001817">
    <property type="entry name" value="Vasoprsn_rcpt"/>
</dbReference>
<keyword evidence="9 10" id="KW-0807">Transducer</keyword>
<keyword evidence="2" id="KW-1003">Cell membrane</keyword>
<comment type="similarity">
    <text evidence="10">Belongs to the G-protein coupled receptor 1 family. Vasopressin/oxytocin receptor subfamily.</text>
</comment>
<evidence type="ECO:0000256" key="6">
    <source>
        <dbReference type="ARBA" id="ARBA00023136"/>
    </source>
</evidence>
<reference evidence="14" key="1">
    <citation type="submission" date="2016-06" db="UniProtKB">
        <authorList>
            <consortium name="WormBaseParasite"/>
        </authorList>
    </citation>
    <scope>IDENTIFICATION</scope>
</reference>
<dbReference type="PROSITE" id="PS50262">
    <property type="entry name" value="G_PROTEIN_RECEP_F1_2"/>
    <property type="match status" value="1"/>
</dbReference>
<sequence>MTVYLTSVAVTVFILPAFFIALCHVLMVARIWQAASRNRDLSKREKQTFACGHTTVAVFPNINRGQGIIHEEDAVEGQSKRKVIKFTRNTGCIPRARVKTVKMTLVIVSVYIICWCPYMIWNLLVTFGAVDKSLPNFSKISPLIQVKHSHCLLIKKLQTFSDFKFIRQSSDILDIQCTHNRFGKKTKSTKVGYCISEPLYFTQKREIAPLKSVNIISM</sequence>
<keyword evidence="5 10" id="KW-0297">G-protein coupled receptor</keyword>
<keyword evidence="8 10" id="KW-0325">Glycoprotein</keyword>
<evidence type="ECO:0000313" key="12">
    <source>
        <dbReference type="EMBL" id="VDL90109.1"/>
    </source>
</evidence>
<dbReference type="InterPro" id="IPR000276">
    <property type="entry name" value="GPCR_Rhodpsn"/>
</dbReference>
<evidence type="ECO:0000256" key="8">
    <source>
        <dbReference type="ARBA" id="ARBA00023180"/>
    </source>
</evidence>
<evidence type="ECO:0000256" key="5">
    <source>
        <dbReference type="ARBA" id="ARBA00023040"/>
    </source>
</evidence>
<evidence type="ECO:0000256" key="10">
    <source>
        <dbReference type="RuleBase" id="RU046427"/>
    </source>
</evidence>
<organism evidence="14">
    <name type="scientific">Schistocephalus solidus</name>
    <name type="common">Tapeworm</name>
    <dbReference type="NCBI Taxonomy" id="70667"/>
    <lineage>
        <taxon>Eukaryota</taxon>
        <taxon>Metazoa</taxon>
        <taxon>Spiralia</taxon>
        <taxon>Lophotrochozoa</taxon>
        <taxon>Platyhelminthes</taxon>
        <taxon>Cestoda</taxon>
        <taxon>Eucestoda</taxon>
        <taxon>Diphyllobothriidea</taxon>
        <taxon>Diphyllobothriidae</taxon>
        <taxon>Schistocephalus</taxon>
    </lineage>
</organism>
<feature type="transmembrane region" description="Helical" evidence="10">
    <location>
        <begin position="6"/>
        <end position="29"/>
    </location>
</feature>
<keyword evidence="6 10" id="KW-0472">Membrane</keyword>
<evidence type="ECO:0000313" key="13">
    <source>
        <dbReference type="Proteomes" id="UP000275846"/>
    </source>
</evidence>
<dbReference type="Proteomes" id="UP000275846">
    <property type="component" value="Unassembled WGS sequence"/>
</dbReference>
<gene>
    <name evidence="12" type="ORF">SSLN_LOCUS3724</name>
</gene>
<dbReference type="SUPFAM" id="SSF81321">
    <property type="entry name" value="Family A G protein-coupled receptor-like"/>
    <property type="match status" value="1"/>
</dbReference>
<name>A0A183SHM6_SCHSO</name>
<evidence type="ECO:0000256" key="7">
    <source>
        <dbReference type="ARBA" id="ARBA00023170"/>
    </source>
</evidence>
<dbReference type="PANTHER" id="PTHR24241">
    <property type="entry name" value="NEUROPEPTIDE RECEPTOR-RELATED G-PROTEIN COUPLED RECEPTOR"/>
    <property type="match status" value="1"/>
</dbReference>
<dbReference type="WBParaSite" id="SSLN_0000384101-mRNA-1">
    <property type="protein sequence ID" value="SSLN_0000384101-mRNA-1"/>
    <property type="gene ID" value="SSLN_0000384101"/>
</dbReference>
<dbReference type="Pfam" id="PF00001">
    <property type="entry name" value="7tm_1"/>
    <property type="match status" value="1"/>
</dbReference>